<dbReference type="SUPFAM" id="SSF53756">
    <property type="entry name" value="UDP-Glycosyltransferase/glycogen phosphorylase"/>
    <property type="match status" value="1"/>
</dbReference>
<dbReference type="OrthoDB" id="433681at2"/>
<keyword evidence="5" id="KW-1185">Reference proteome</keyword>
<dbReference type="GO" id="GO:0009103">
    <property type="term" value="P:lipopolysaccharide biosynthetic process"/>
    <property type="evidence" value="ECO:0007669"/>
    <property type="project" value="TreeGrafter"/>
</dbReference>
<dbReference type="EMBL" id="CP022163">
    <property type="protein sequence ID" value="ATB28510.1"/>
    <property type="molecule type" value="Genomic_DNA"/>
</dbReference>
<dbReference type="Gene3D" id="3.40.50.2000">
    <property type="entry name" value="Glycogen Phosphorylase B"/>
    <property type="match status" value="2"/>
</dbReference>
<reference evidence="4 5" key="1">
    <citation type="submission" date="2017-06" db="EMBL/GenBank/DDBJ databases">
        <authorList>
            <person name="Kim H.J."/>
            <person name="Triplett B.A."/>
        </authorList>
    </citation>
    <scope>NUCLEOTIDE SEQUENCE [LARGE SCALE GENOMIC DNA]</scope>
    <source>
        <strain evidence="4 5">DSM 14713</strain>
    </source>
</reference>
<dbReference type="PANTHER" id="PTHR46401">
    <property type="entry name" value="GLYCOSYLTRANSFERASE WBBK-RELATED"/>
    <property type="match status" value="1"/>
</dbReference>
<dbReference type="GO" id="GO:0016757">
    <property type="term" value="F:glycosyltransferase activity"/>
    <property type="evidence" value="ECO:0007669"/>
    <property type="project" value="InterPro"/>
</dbReference>
<evidence type="ECO:0000259" key="2">
    <source>
        <dbReference type="Pfam" id="PF00534"/>
    </source>
</evidence>
<name>A0A250IBC6_9BACT</name>
<keyword evidence="1 4" id="KW-0808">Transferase</keyword>
<sequence length="367" mass="39889">MTAATSGVEWTSAVELCRALGERGVSVTLATLGAPLSAAQWNGLLGIPGLRVEQSTWRAERLEDVWEDMDAAGAWLLELEARDAPDAVHLHGYRHGALPFKRRPLVVGHECPLAWGEAVRGEPALERDWLSRWEVTRGLRAAGHVAAPTSALLESLDRHYGPLPPASVIAPARRHADFAPSLVREPFLFSTGEWWDEARNLQVLESVAPRLDWPVLVAGGREHPHGGQMRARSVRLLGELSPSALAGYLGRASIFVLPARHEPGGLAALEAGLAGCALVLADIPSLREMWEDAAVFVPPEDTDMLARALRRLVADPALRGRMSTLARTRALEFSPERMADAYLAVYASLEEESQRAPPSQPQLARAT</sequence>
<dbReference type="InterPro" id="IPR001296">
    <property type="entry name" value="Glyco_trans_1"/>
</dbReference>
<dbReference type="CDD" id="cd03801">
    <property type="entry name" value="GT4_PimA-like"/>
    <property type="match status" value="1"/>
</dbReference>
<evidence type="ECO:0000259" key="3">
    <source>
        <dbReference type="Pfam" id="PF13439"/>
    </source>
</evidence>
<organism evidence="4 5">
    <name type="scientific">Melittangium boletus DSM 14713</name>
    <dbReference type="NCBI Taxonomy" id="1294270"/>
    <lineage>
        <taxon>Bacteria</taxon>
        <taxon>Pseudomonadati</taxon>
        <taxon>Myxococcota</taxon>
        <taxon>Myxococcia</taxon>
        <taxon>Myxococcales</taxon>
        <taxon>Cystobacterineae</taxon>
        <taxon>Archangiaceae</taxon>
        <taxon>Melittangium</taxon>
    </lineage>
</organism>
<dbReference type="Proteomes" id="UP000217289">
    <property type="component" value="Chromosome"/>
</dbReference>
<feature type="domain" description="Glycosyl transferase family 1" evidence="2">
    <location>
        <begin position="233"/>
        <end position="328"/>
    </location>
</feature>
<accession>A0A250IBC6</accession>
<feature type="domain" description="Glycosyltransferase subfamily 4-like N-terminal" evidence="3">
    <location>
        <begin position="11"/>
        <end position="169"/>
    </location>
</feature>
<evidence type="ECO:0000256" key="1">
    <source>
        <dbReference type="ARBA" id="ARBA00022679"/>
    </source>
</evidence>
<evidence type="ECO:0000313" key="4">
    <source>
        <dbReference type="EMBL" id="ATB28510.1"/>
    </source>
</evidence>
<dbReference type="Pfam" id="PF13439">
    <property type="entry name" value="Glyco_transf_4"/>
    <property type="match status" value="1"/>
</dbReference>
<dbReference type="KEGG" id="mbd:MEBOL_001958"/>
<evidence type="ECO:0000313" key="5">
    <source>
        <dbReference type="Proteomes" id="UP000217289"/>
    </source>
</evidence>
<dbReference type="PANTHER" id="PTHR46401:SF2">
    <property type="entry name" value="GLYCOSYLTRANSFERASE WBBK-RELATED"/>
    <property type="match status" value="1"/>
</dbReference>
<protein>
    <submittedName>
        <fullName evidence="4">Glycosyl transferase family 1</fullName>
    </submittedName>
</protein>
<gene>
    <name evidence="4" type="ORF">MEBOL_001958</name>
</gene>
<dbReference type="InterPro" id="IPR028098">
    <property type="entry name" value="Glyco_trans_4-like_N"/>
</dbReference>
<dbReference type="AlphaFoldDB" id="A0A250IBC6"/>
<proteinExistence type="predicted"/>
<dbReference type="Pfam" id="PF00534">
    <property type="entry name" value="Glycos_transf_1"/>
    <property type="match status" value="1"/>
</dbReference>